<dbReference type="AlphaFoldDB" id="A0A5C5UUL9"/>
<keyword evidence="1" id="KW-1133">Transmembrane helix</keyword>
<dbReference type="InterPro" id="IPR036249">
    <property type="entry name" value="Thioredoxin-like_sf"/>
</dbReference>
<sequence>MNVPATSSRWKCPLTTLLTGWIVAICLVWWNMTAYSFQIDAEPTPIEVWPAVADIPLAADRPTVLLFLHPRCPCSVASLAELEQAIAATPSDLRPNVQVVATVPQEYDASWTDTKTMARSENLPGASVFVDVGGHESQKFGAASSGHVMAFAPSGELLYSGGVTHSRGHEGDNVGRASLVRVLSDASDQSHVAAELPAFGCRLFLPDSTCAIVHPGQTPPAPANQESTR</sequence>
<reference evidence="2 3" key="1">
    <citation type="submission" date="2019-02" db="EMBL/GenBank/DDBJ databases">
        <title>Deep-cultivation of Planctomycetes and their phenomic and genomic characterization uncovers novel biology.</title>
        <authorList>
            <person name="Wiegand S."/>
            <person name="Jogler M."/>
            <person name="Boedeker C."/>
            <person name="Pinto D."/>
            <person name="Vollmers J."/>
            <person name="Rivas-Marin E."/>
            <person name="Kohn T."/>
            <person name="Peeters S.H."/>
            <person name="Heuer A."/>
            <person name="Rast P."/>
            <person name="Oberbeckmann S."/>
            <person name="Bunk B."/>
            <person name="Jeske O."/>
            <person name="Meyerdierks A."/>
            <person name="Storesund J.E."/>
            <person name="Kallscheuer N."/>
            <person name="Luecker S."/>
            <person name="Lage O.M."/>
            <person name="Pohl T."/>
            <person name="Merkel B.J."/>
            <person name="Hornburger P."/>
            <person name="Mueller R.-W."/>
            <person name="Bruemmer F."/>
            <person name="Labrenz M."/>
            <person name="Spormann A.M."/>
            <person name="Op Den Camp H."/>
            <person name="Overmann J."/>
            <person name="Amann R."/>
            <person name="Jetten M.S.M."/>
            <person name="Mascher T."/>
            <person name="Medema M.H."/>
            <person name="Devos D.P."/>
            <person name="Kaster A.-K."/>
            <person name="Ovreas L."/>
            <person name="Rohde M."/>
            <person name="Galperin M.Y."/>
            <person name="Jogler C."/>
        </authorList>
    </citation>
    <scope>NUCLEOTIDE SEQUENCE [LARGE SCALE GENOMIC DNA]</scope>
    <source>
        <strain evidence="2 3">Enr8</strain>
    </source>
</reference>
<evidence type="ECO:0008006" key="4">
    <source>
        <dbReference type="Google" id="ProtNLM"/>
    </source>
</evidence>
<keyword evidence="1" id="KW-0472">Membrane</keyword>
<accession>A0A5C5UUL9</accession>
<evidence type="ECO:0000256" key="1">
    <source>
        <dbReference type="SAM" id="Phobius"/>
    </source>
</evidence>
<protein>
    <recommendedName>
        <fullName evidence="4">RedB protein</fullName>
    </recommendedName>
</protein>
<evidence type="ECO:0000313" key="3">
    <source>
        <dbReference type="Proteomes" id="UP000318878"/>
    </source>
</evidence>
<evidence type="ECO:0000313" key="2">
    <source>
        <dbReference type="EMBL" id="TWT30026.1"/>
    </source>
</evidence>
<dbReference type="Gene3D" id="3.40.30.10">
    <property type="entry name" value="Glutaredoxin"/>
    <property type="match status" value="1"/>
</dbReference>
<organism evidence="2 3">
    <name type="scientific">Blastopirellula retiformator</name>
    <dbReference type="NCBI Taxonomy" id="2527970"/>
    <lineage>
        <taxon>Bacteria</taxon>
        <taxon>Pseudomonadati</taxon>
        <taxon>Planctomycetota</taxon>
        <taxon>Planctomycetia</taxon>
        <taxon>Pirellulales</taxon>
        <taxon>Pirellulaceae</taxon>
        <taxon>Blastopirellula</taxon>
    </lineage>
</organism>
<name>A0A5C5UUL9_9BACT</name>
<keyword evidence="1" id="KW-0812">Transmembrane</keyword>
<dbReference type="EMBL" id="SJPF01000006">
    <property type="protein sequence ID" value="TWT30026.1"/>
    <property type="molecule type" value="Genomic_DNA"/>
</dbReference>
<feature type="transmembrane region" description="Helical" evidence="1">
    <location>
        <begin position="12"/>
        <end position="30"/>
    </location>
</feature>
<keyword evidence="3" id="KW-1185">Reference proteome</keyword>
<gene>
    <name evidence="2" type="ORF">Enr8_46830</name>
</gene>
<dbReference type="SUPFAM" id="SSF52833">
    <property type="entry name" value="Thioredoxin-like"/>
    <property type="match status" value="1"/>
</dbReference>
<comment type="caution">
    <text evidence="2">The sequence shown here is derived from an EMBL/GenBank/DDBJ whole genome shotgun (WGS) entry which is preliminary data.</text>
</comment>
<dbReference type="RefSeq" id="WP_146436258.1">
    <property type="nucleotide sequence ID" value="NZ_SJPF01000006.1"/>
</dbReference>
<dbReference type="OrthoDB" id="1495450at2"/>
<proteinExistence type="predicted"/>
<dbReference type="Proteomes" id="UP000318878">
    <property type="component" value="Unassembled WGS sequence"/>
</dbReference>